<gene>
    <name evidence="1" type="ORF">HLPCO_002815</name>
</gene>
<organism evidence="1 2">
    <name type="scientific">Haloplasma contractile SSD-17B</name>
    <dbReference type="NCBI Taxonomy" id="1033810"/>
    <lineage>
        <taxon>Bacteria</taxon>
        <taxon>Bacillati</taxon>
        <taxon>Mycoplasmatota</taxon>
        <taxon>Mollicutes</taxon>
        <taxon>Haloplasmatales</taxon>
        <taxon>Haloplasmataceae</taxon>
        <taxon>Haloplasma</taxon>
    </lineage>
</organism>
<accession>U2FDU0</accession>
<reference evidence="1 2" key="1">
    <citation type="journal article" date="2011" name="J. Bacteriol.">
        <title>Genome sequence of Haloplasma contractile, an unusual contractile bacterium from a deep-sea anoxic brine lake.</title>
        <authorList>
            <person name="Antunes A."/>
            <person name="Alam I."/>
            <person name="El Dorry H."/>
            <person name="Siam R."/>
            <person name="Robertson A."/>
            <person name="Bajic V.B."/>
            <person name="Stingl U."/>
        </authorList>
    </citation>
    <scope>NUCLEOTIDE SEQUENCE [LARGE SCALE GENOMIC DNA]</scope>
    <source>
        <strain evidence="1 2">SSD-17B</strain>
    </source>
</reference>
<sequence length="206" mass="25053">MSFRVTKGMVFRPISDQDNCFVYMCPECDGYFMLEEPVSLDTQDEMYYCPYCRYEEDRLTFLMHANYDFFYSRSNDVNAKLSFAKLYKEHQNQYKLCFKKTRFNAEDRDFDEDDYIKEGTLLSEGDIEELNELFPMVYINQDYRQVFYKRKSIDYFSAEICPHNDFETLLPVCCNKLFKYREAHLMYEYINIIYCPYCNAEIYKTE</sequence>
<reference evidence="1 2" key="2">
    <citation type="journal article" date="2013" name="PLoS ONE">
        <title>INDIGO - INtegrated Data Warehouse of MIcrobial GenOmes with Examples from the Red Sea Extremophiles.</title>
        <authorList>
            <person name="Alam I."/>
            <person name="Antunes A."/>
            <person name="Kamau A.A."/>
            <person name="Ba Alawi W."/>
            <person name="Kalkatawi M."/>
            <person name="Stingl U."/>
            <person name="Bajic V.B."/>
        </authorList>
    </citation>
    <scope>NUCLEOTIDE SEQUENCE [LARGE SCALE GENOMIC DNA]</scope>
    <source>
        <strain evidence="1 2">SSD-17B</strain>
    </source>
</reference>
<evidence type="ECO:0000313" key="2">
    <source>
        <dbReference type="Proteomes" id="UP000005707"/>
    </source>
</evidence>
<comment type="caution">
    <text evidence="1">The sequence shown here is derived from an EMBL/GenBank/DDBJ whole genome shotgun (WGS) entry which is preliminary data.</text>
</comment>
<evidence type="ECO:0000313" key="1">
    <source>
        <dbReference type="EMBL" id="ERJ11150.1"/>
    </source>
</evidence>
<dbReference type="RefSeq" id="WP_008824468.1">
    <property type="nucleotide sequence ID" value="NZ_AFNU02000015.1"/>
</dbReference>
<keyword evidence="2" id="KW-1185">Reference proteome</keyword>
<dbReference type="EMBL" id="AFNU02000015">
    <property type="protein sequence ID" value="ERJ11150.1"/>
    <property type="molecule type" value="Genomic_DNA"/>
</dbReference>
<name>U2FDU0_9MOLU</name>
<dbReference type="InParanoid" id="U2FDU0"/>
<dbReference type="OrthoDB" id="3182597at2"/>
<dbReference type="Proteomes" id="UP000005707">
    <property type="component" value="Unassembled WGS sequence"/>
</dbReference>
<protein>
    <submittedName>
        <fullName evidence="1">Uncharacterized protein</fullName>
    </submittedName>
</protein>
<proteinExistence type="predicted"/>
<dbReference type="AlphaFoldDB" id="U2FDU0"/>